<dbReference type="PRINTS" id="PR00081">
    <property type="entry name" value="GDHRDH"/>
</dbReference>
<evidence type="ECO:0000313" key="3">
    <source>
        <dbReference type="EMBL" id="MCJ2179375.1"/>
    </source>
</evidence>
<dbReference type="PANTHER" id="PTHR42879">
    <property type="entry name" value="3-OXOACYL-(ACYL-CARRIER-PROTEIN) REDUCTASE"/>
    <property type="match status" value="1"/>
</dbReference>
<dbReference type="RefSeq" id="WP_243994285.1">
    <property type="nucleotide sequence ID" value="NZ_JALHLE010000018.1"/>
</dbReference>
<dbReference type="PRINTS" id="PR00080">
    <property type="entry name" value="SDRFAMILY"/>
</dbReference>
<dbReference type="EMBL" id="JALHLE010000018">
    <property type="protein sequence ID" value="MCJ2179375.1"/>
    <property type="molecule type" value="Genomic_DNA"/>
</dbReference>
<dbReference type="Pfam" id="PF13561">
    <property type="entry name" value="adh_short_C2"/>
    <property type="match status" value="1"/>
</dbReference>
<protein>
    <submittedName>
        <fullName evidence="3">SDR family oxidoreductase</fullName>
    </submittedName>
</protein>
<dbReference type="PANTHER" id="PTHR42879:SF2">
    <property type="entry name" value="3-OXOACYL-[ACYL-CARRIER-PROTEIN] REDUCTASE FABG"/>
    <property type="match status" value="1"/>
</dbReference>
<name>A0ABT0B2V8_9SPHN</name>
<dbReference type="InterPro" id="IPR036291">
    <property type="entry name" value="NAD(P)-bd_dom_sf"/>
</dbReference>
<dbReference type="InterPro" id="IPR057326">
    <property type="entry name" value="KR_dom"/>
</dbReference>
<proteinExistence type="inferred from homology"/>
<dbReference type="SUPFAM" id="SSF51735">
    <property type="entry name" value="NAD(P)-binding Rossmann-fold domains"/>
    <property type="match status" value="1"/>
</dbReference>
<dbReference type="InterPro" id="IPR002347">
    <property type="entry name" value="SDR_fam"/>
</dbReference>
<evidence type="ECO:0000313" key="4">
    <source>
        <dbReference type="Proteomes" id="UP001162880"/>
    </source>
</evidence>
<dbReference type="Proteomes" id="UP001162880">
    <property type="component" value="Unassembled WGS sequence"/>
</dbReference>
<evidence type="ECO:0000259" key="2">
    <source>
        <dbReference type="SMART" id="SM00822"/>
    </source>
</evidence>
<evidence type="ECO:0000256" key="1">
    <source>
        <dbReference type="ARBA" id="ARBA00006484"/>
    </source>
</evidence>
<dbReference type="SMART" id="SM00822">
    <property type="entry name" value="PKS_KR"/>
    <property type="match status" value="1"/>
</dbReference>
<comment type="similarity">
    <text evidence="1">Belongs to the short-chain dehydrogenases/reductases (SDR) family.</text>
</comment>
<gene>
    <name evidence="3" type="ORF">MTR64_12405</name>
</gene>
<accession>A0ABT0B2V8</accession>
<reference evidence="3" key="1">
    <citation type="submission" date="2022-03" db="EMBL/GenBank/DDBJ databases">
        <title>Identification of a novel bacterium isolated from mangrove sediments.</title>
        <authorList>
            <person name="Pan X."/>
        </authorList>
    </citation>
    <scope>NUCLEOTIDE SEQUENCE</scope>
    <source>
        <strain evidence="3">B2580</strain>
    </source>
</reference>
<dbReference type="Gene3D" id="3.40.50.720">
    <property type="entry name" value="NAD(P)-binding Rossmann-like Domain"/>
    <property type="match status" value="1"/>
</dbReference>
<feature type="domain" description="Ketoreductase" evidence="2">
    <location>
        <begin position="7"/>
        <end position="196"/>
    </location>
</feature>
<sequence>MKRLEGRIALVTGSSRGIGAAIARKLASEGARVVIHARSQRDRADAVAEVIRAAGGSADVVMGDLATGETALEVVRAAHAIHGALDVLVLNAGGGKGGLAADMPLETVDAVLALNLRATILAASEFARLTASEAGRIVFISSGMATHPAPGVSIGAAAKAGAEAFMRSLAQELGPRGITCNSVAPGCTRTEMIAGQSWPDQVVPWTALRRLGEPEDIAEVVGFLASDEGRWITGQTIAANGGLVTTAANILARAQ</sequence>
<keyword evidence="4" id="KW-1185">Reference proteome</keyword>
<comment type="caution">
    <text evidence="3">The sequence shown here is derived from an EMBL/GenBank/DDBJ whole genome shotgun (WGS) entry which is preliminary data.</text>
</comment>
<organism evidence="3 4">
    <name type="scientific">Novosphingobium album</name>
    <name type="common">ex Hu et al. 2023</name>
    <dbReference type="NCBI Taxonomy" id="2930093"/>
    <lineage>
        <taxon>Bacteria</taxon>
        <taxon>Pseudomonadati</taxon>
        <taxon>Pseudomonadota</taxon>
        <taxon>Alphaproteobacteria</taxon>
        <taxon>Sphingomonadales</taxon>
        <taxon>Sphingomonadaceae</taxon>
        <taxon>Novosphingobium</taxon>
    </lineage>
</organism>
<dbReference type="InterPro" id="IPR050259">
    <property type="entry name" value="SDR"/>
</dbReference>